<organism evidence="1 2">
    <name type="scientific">Pseudomonas farsensis</name>
    <dbReference type="NCBI Taxonomy" id="2745492"/>
    <lineage>
        <taxon>Bacteria</taxon>
        <taxon>Pseudomonadati</taxon>
        <taxon>Pseudomonadota</taxon>
        <taxon>Gammaproteobacteria</taxon>
        <taxon>Pseudomonadales</taxon>
        <taxon>Pseudomonadaceae</taxon>
        <taxon>Pseudomonas</taxon>
    </lineage>
</organism>
<comment type="caution">
    <text evidence="1">The sequence shown here is derived from an EMBL/GenBank/DDBJ whole genome shotgun (WGS) entry which is preliminary data.</text>
</comment>
<dbReference type="Proteomes" id="UP001380290">
    <property type="component" value="Unassembled WGS sequence"/>
</dbReference>
<evidence type="ECO:0000313" key="2">
    <source>
        <dbReference type="Proteomes" id="UP001380290"/>
    </source>
</evidence>
<proteinExistence type="predicted"/>
<sequence>MGAQSVDILTREEVNALIKAILYLKFDCAEAQSLTYAASPLINSSLNKLVAMHGYGADWAKVFAAVPPAYPERVQRKIEACEQNNGCDYDDDVRQLVTESSLYPYTV</sequence>
<reference evidence="1 2" key="1">
    <citation type="submission" date="2024-02" db="EMBL/GenBank/DDBJ databases">
        <title>Identification of pathogenicity and growth-promoting function of Pseudomonas putida variant.</title>
        <authorList>
            <person name="Sun J."/>
        </authorList>
    </citation>
    <scope>NUCLEOTIDE SEQUENCE [LARGE SCALE GENOMIC DNA]</scope>
    <source>
        <strain evidence="1 2">A03</strain>
    </source>
</reference>
<gene>
    <name evidence="1" type="ORF">V7S98_16790</name>
</gene>
<accession>A0ABU8QW77</accession>
<keyword evidence="2" id="KW-1185">Reference proteome</keyword>
<evidence type="ECO:0000313" key="1">
    <source>
        <dbReference type="EMBL" id="MEJ5864878.1"/>
    </source>
</evidence>
<dbReference type="RefSeq" id="WP_339599973.1">
    <property type="nucleotide sequence ID" value="NZ_JBAVVI010000532.1"/>
</dbReference>
<dbReference type="EMBL" id="JBBHLC010000054">
    <property type="protein sequence ID" value="MEJ5864878.1"/>
    <property type="molecule type" value="Genomic_DNA"/>
</dbReference>
<protein>
    <submittedName>
        <fullName evidence="1">Uncharacterized protein</fullName>
    </submittedName>
</protein>
<name>A0ABU8QW77_9PSED</name>